<evidence type="ECO:0000313" key="1">
    <source>
        <dbReference type="EMBL" id="KAA9022949.1"/>
    </source>
</evidence>
<evidence type="ECO:0000313" key="2">
    <source>
        <dbReference type="Proteomes" id="UP000326671"/>
    </source>
</evidence>
<dbReference type="OrthoDB" id="151183at2"/>
<comment type="caution">
    <text evidence="1">The sequence shown here is derived from an EMBL/GenBank/DDBJ whole genome shotgun (WGS) entry which is preliminary data.</text>
</comment>
<name>A0A5J5HNP1_9BACI</name>
<accession>A0A5J5HNP1</accession>
<dbReference type="RefSeq" id="WP_150440741.1">
    <property type="nucleotide sequence ID" value="NZ_VYKL01000021.1"/>
</dbReference>
<reference evidence="1 2" key="1">
    <citation type="submission" date="2019-09" db="EMBL/GenBank/DDBJ databases">
        <title>Whole genome sequences of isolates from the Mars Exploration Rovers.</title>
        <authorList>
            <person name="Seuylemezian A."/>
            <person name="Vaishampayan P."/>
        </authorList>
    </citation>
    <scope>NUCLEOTIDE SEQUENCE [LARGE SCALE GENOMIC DNA]</scope>
    <source>
        <strain evidence="1 2">MER_TA_151</strain>
    </source>
</reference>
<dbReference type="AlphaFoldDB" id="A0A5J5HNP1"/>
<proteinExistence type="predicted"/>
<protein>
    <submittedName>
        <fullName evidence="1">Uncharacterized protein</fullName>
    </submittedName>
</protein>
<gene>
    <name evidence="1" type="ORF">F4V44_14540</name>
</gene>
<sequence length="199" mass="23380">MLTYDEITKKLLTQMRNVGLNPYNIKHNIEIQTLYKEFTCNCALLEKNLPHISRVEIGFGWDSSLTANSMYGSDCSLYHDDTMECIHDDLDADVWIELNIKYNIEVEKEYENETNTIYSELMKLFTDNMNHENIPHLKWNVMVNHAGQTLISSIDAKHYWEIPVSENKEDFDYVLGDIFNEVKNNLQSIDALPFIKRKY</sequence>
<dbReference type="Proteomes" id="UP000326671">
    <property type="component" value="Unassembled WGS sequence"/>
</dbReference>
<dbReference type="EMBL" id="VYKL01000021">
    <property type="protein sequence ID" value="KAA9022949.1"/>
    <property type="molecule type" value="Genomic_DNA"/>
</dbReference>
<keyword evidence="2" id="KW-1185">Reference proteome</keyword>
<organism evidence="1 2">
    <name type="scientific">Niallia endozanthoxylica</name>
    <dbReference type="NCBI Taxonomy" id="2036016"/>
    <lineage>
        <taxon>Bacteria</taxon>
        <taxon>Bacillati</taxon>
        <taxon>Bacillota</taxon>
        <taxon>Bacilli</taxon>
        <taxon>Bacillales</taxon>
        <taxon>Bacillaceae</taxon>
        <taxon>Niallia</taxon>
    </lineage>
</organism>